<evidence type="ECO:0000313" key="8">
    <source>
        <dbReference type="EMBL" id="GGQ22210.1"/>
    </source>
</evidence>
<dbReference type="Pfam" id="PF13424">
    <property type="entry name" value="TPR_12"/>
    <property type="match status" value="1"/>
</dbReference>
<dbReference type="Pfam" id="PF00486">
    <property type="entry name" value="Trans_reg_C"/>
    <property type="match status" value="1"/>
</dbReference>
<proteinExistence type="inferred from homology"/>
<dbReference type="Pfam" id="PF03704">
    <property type="entry name" value="BTAD"/>
    <property type="match status" value="1"/>
</dbReference>
<dbReference type="InterPro" id="IPR005158">
    <property type="entry name" value="BTAD"/>
</dbReference>
<gene>
    <name evidence="8" type="ORF">GCM10010140_60580</name>
</gene>
<comment type="similarity">
    <text evidence="1">Belongs to the AfsR/DnrI/RedD regulatory family.</text>
</comment>
<dbReference type="SUPFAM" id="SSF48452">
    <property type="entry name" value="TPR-like"/>
    <property type="match status" value="3"/>
</dbReference>
<dbReference type="InterPro" id="IPR027417">
    <property type="entry name" value="P-loop_NTPase"/>
</dbReference>
<keyword evidence="2" id="KW-0805">Transcription regulation</keyword>
<dbReference type="PROSITE" id="PS51755">
    <property type="entry name" value="OMPR_PHOB"/>
    <property type="match status" value="1"/>
</dbReference>
<dbReference type="InterPro" id="IPR036388">
    <property type="entry name" value="WH-like_DNA-bd_sf"/>
</dbReference>
<feature type="compositionally biased region" description="Low complexity" evidence="6">
    <location>
        <begin position="255"/>
        <end position="269"/>
    </location>
</feature>
<dbReference type="Proteomes" id="UP000611554">
    <property type="component" value="Unassembled WGS sequence"/>
</dbReference>
<dbReference type="Gene3D" id="3.40.50.300">
    <property type="entry name" value="P-loop containing nucleotide triphosphate hydrolases"/>
    <property type="match status" value="1"/>
</dbReference>
<keyword evidence="3 5" id="KW-0238">DNA-binding</keyword>
<evidence type="ECO:0000256" key="1">
    <source>
        <dbReference type="ARBA" id="ARBA00005820"/>
    </source>
</evidence>
<keyword evidence="4" id="KW-0804">Transcription</keyword>
<dbReference type="PANTHER" id="PTHR35807">
    <property type="entry name" value="TRANSCRIPTIONAL REGULATOR REDD-RELATED"/>
    <property type="match status" value="1"/>
</dbReference>
<organism evidence="8 9">
    <name type="scientific">Streptosporangium pseudovulgare</name>
    <dbReference type="NCBI Taxonomy" id="35765"/>
    <lineage>
        <taxon>Bacteria</taxon>
        <taxon>Bacillati</taxon>
        <taxon>Actinomycetota</taxon>
        <taxon>Actinomycetes</taxon>
        <taxon>Streptosporangiales</taxon>
        <taxon>Streptosporangiaceae</taxon>
        <taxon>Streptosporangium</taxon>
    </lineage>
</organism>
<dbReference type="InterPro" id="IPR016032">
    <property type="entry name" value="Sig_transdc_resp-reg_C-effctor"/>
</dbReference>
<dbReference type="InterPro" id="IPR051677">
    <property type="entry name" value="AfsR-DnrI-RedD_regulator"/>
</dbReference>
<evidence type="ECO:0000256" key="4">
    <source>
        <dbReference type="ARBA" id="ARBA00023163"/>
    </source>
</evidence>
<dbReference type="EMBL" id="BMQJ01000018">
    <property type="protein sequence ID" value="GGQ22210.1"/>
    <property type="molecule type" value="Genomic_DNA"/>
</dbReference>
<protein>
    <submittedName>
        <fullName evidence="8">XRE family transcriptional regulator</fullName>
    </submittedName>
</protein>
<keyword evidence="9" id="KW-1185">Reference proteome</keyword>
<dbReference type="SMART" id="SM00862">
    <property type="entry name" value="Trans_reg_C"/>
    <property type="match status" value="1"/>
</dbReference>
<evidence type="ECO:0000256" key="2">
    <source>
        <dbReference type="ARBA" id="ARBA00023015"/>
    </source>
</evidence>
<name>A0ABQ2RAJ0_9ACTN</name>
<evidence type="ECO:0000259" key="7">
    <source>
        <dbReference type="PROSITE" id="PS51755"/>
    </source>
</evidence>
<evidence type="ECO:0000313" key="9">
    <source>
        <dbReference type="Proteomes" id="UP000611554"/>
    </source>
</evidence>
<dbReference type="Gene3D" id="1.10.10.10">
    <property type="entry name" value="Winged helix-like DNA-binding domain superfamily/Winged helix DNA-binding domain"/>
    <property type="match status" value="2"/>
</dbReference>
<dbReference type="PRINTS" id="PR00364">
    <property type="entry name" value="DISEASERSIST"/>
</dbReference>
<dbReference type="Gene3D" id="1.25.40.10">
    <property type="entry name" value="Tetratricopeptide repeat domain"/>
    <property type="match status" value="3"/>
</dbReference>
<evidence type="ECO:0000256" key="5">
    <source>
        <dbReference type="PROSITE-ProRule" id="PRU01091"/>
    </source>
</evidence>
<sequence>MVTIASILPWVTLRIEILGSLRAHRGQAELDLGPAQQRSVLAVLALAEGRCAPMSELVDILWGERSPATAVNVLHTYVKRLRRILEPDRPSRVASRLLPRVGDGYLLSTDEVEVDLWEFRALARQGGGQDPVRRAVALWRGRPLAELRPLVGHPLLAGLAQELIVALETFAESAVLNGHAVDVLPLAEEIGRMAPLDERVHSVLIELYLATGRRAEALMHYRDISRRLDEELGVRPGAQLGAAHELALHADTLQPGKQQAAKPQAGRQPVAPGWGRLPVPAQLPPDISDFSGRLGQLSALSRILGSPADGRTAMPTAVVSGLGGVGKTTLAVHLGHLVRENFPDGQLFVDLHGTDRPAADPAAVLHRLLMSMGVNGSVIPKELDDRVALYRSRMAGRRVLLVLDNAVEESQVRPLLPGAATCATVVTSRSRLMGLSGAHRLHLDVFTADEAMDVLVHLIGEQRVRGEGDAARAILEACGHIPLAVRVAGARLAAQPQLSLERFRRQLSNERRRLDHLSAGDLAVRATFGLSYDALPPAVRRAFRVLGLLDVADFADWTLAALLDEPQEQAERLLDQLIDVQLVSVADEDETGEPRYRMHDLIKLYAAERAALEDDEAAREEARVRAYATWLSLAEQADTELAYRTLPALRGPAPRRRLPAEHTGLLLDDPVKWFQSERANLAVVITQSAREGRADLAWNLAEACVGFHEMRDLLEESQAVHAVAMAACGEDVPRGRAVMARNLAYLFSVPMIQPLAMHEHAQIALDLFRSVGDVRGEIHALAMLGTAVLAEGHGEEGLELMHLAQRLTREHGHDAGFDFVHAGLGFSYRERGELELASAHLEQVVERARDRKVNRLHLTALRSLGMVRHYQGRYDESREALLQGLRLSRSLGVRLKELLALVVLGESGVLTGQPDADSFLDTAEELSEEMAGEITRAIVSRSLATRDLVNGHFEQARERLLFSLRVFRELGVLHLQAMVLKALGIAHVMLGENAQALAAWEEARGLYGRIGNRHEMGEIETLVAGATG</sequence>
<accession>A0ABQ2RAJ0</accession>
<dbReference type="SMART" id="SM01043">
    <property type="entry name" value="BTAD"/>
    <property type="match status" value="1"/>
</dbReference>
<dbReference type="SMART" id="SM00028">
    <property type="entry name" value="TPR"/>
    <property type="match status" value="4"/>
</dbReference>
<feature type="domain" description="OmpR/PhoB-type" evidence="7">
    <location>
        <begin position="5"/>
        <end position="109"/>
    </location>
</feature>
<dbReference type="InterPro" id="IPR011990">
    <property type="entry name" value="TPR-like_helical_dom_sf"/>
</dbReference>
<evidence type="ECO:0000256" key="6">
    <source>
        <dbReference type="SAM" id="MobiDB-lite"/>
    </source>
</evidence>
<dbReference type="SUPFAM" id="SSF52540">
    <property type="entry name" value="P-loop containing nucleoside triphosphate hydrolases"/>
    <property type="match status" value="1"/>
</dbReference>
<comment type="caution">
    <text evidence="8">The sequence shown here is derived from an EMBL/GenBank/DDBJ whole genome shotgun (WGS) entry which is preliminary data.</text>
</comment>
<evidence type="ECO:0000256" key="3">
    <source>
        <dbReference type="ARBA" id="ARBA00023125"/>
    </source>
</evidence>
<reference evidence="9" key="1">
    <citation type="journal article" date="2019" name="Int. J. Syst. Evol. Microbiol.">
        <title>The Global Catalogue of Microorganisms (GCM) 10K type strain sequencing project: providing services to taxonomists for standard genome sequencing and annotation.</title>
        <authorList>
            <consortium name="The Broad Institute Genomics Platform"/>
            <consortium name="The Broad Institute Genome Sequencing Center for Infectious Disease"/>
            <person name="Wu L."/>
            <person name="Ma J."/>
        </authorList>
    </citation>
    <scope>NUCLEOTIDE SEQUENCE [LARGE SCALE GENOMIC DNA]</scope>
    <source>
        <strain evidence="9">JCM 3115</strain>
    </source>
</reference>
<dbReference type="InterPro" id="IPR019734">
    <property type="entry name" value="TPR_rpt"/>
</dbReference>
<dbReference type="InterPro" id="IPR001867">
    <property type="entry name" value="OmpR/PhoB-type_DNA-bd"/>
</dbReference>
<feature type="DNA-binding region" description="OmpR/PhoB-type" evidence="5">
    <location>
        <begin position="5"/>
        <end position="109"/>
    </location>
</feature>
<dbReference type="PANTHER" id="PTHR35807:SF1">
    <property type="entry name" value="TRANSCRIPTIONAL REGULATOR REDD"/>
    <property type="match status" value="1"/>
</dbReference>
<feature type="region of interest" description="Disordered" evidence="6">
    <location>
        <begin position="255"/>
        <end position="276"/>
    </location>
</feature>
<dbReference type="SUPFAM" id="SSF46894">
    <property type="entry name" value="C-terminal effector domain of the bipartite response regulators"/>
    <property type="match status" value="1"/>
</dbReference>